<feature type="transmembrane region" description="Helical" evidence="7">
    <location>
        <begin position="280"/>
        <end position="299"/>
    </location>
</feature>
<evidence type="ECO:0000256" key="2">
    <source>
        <dbReference type="ARBA" id="ARBA00007755"/>
    </source>
</evidence>
<evidence type="ECO:0000313" key="9">
    <source>
        <dbReference type="EMBL" id="KPJ52684.1"/>
    </source>
</evidence>
<feature type="transmembrane region" description="Helical" evidence="7">
    <location>
        <begin position="219"/>
        <end position="238"/>
    </location>
</feature>
<keyword evidence="4 7" id="KW-0812">Transmembrane</keyword>
<dbReference type="GO" id="GO:0009267">
    <property type="term" value="P:cellular response to starvation"/>
    <property type="evidence" value="ECO:0007669"/>
    <property type="project" value="InterPro"/>
</dbReference>
<dbReference type="InterPro" id="IPR003706">
    <property type="entry name" value="CstA_N"/>
</dbReference>
<dbReference type="STRING" id="1703770.AMJ39_07245"/>
<feature type="transmembrane region" description="Helical" evidence="7">
    <location>
        <begin position="188"/>
        <end position="207"/>
    </location>
</feature>
<comment type="subcellular location">
    <subcellularLocation>
        <location evidence="1">Cell membrane</location>
        <topology evidence="1">Multi-pass membrane protein</topology>
    </subcellularLocation>
</comment>
<evidence type="ECO:0000256" key="3">
    <source>
        <dbReference type="ARBA" id="ARBA00022475"/>
    </source>
</evidence>
<keyword evidence="6 7" id="KW-0472">Membrane</keyword>
<feature type="transmembrane region" description="Helical" evidence="7">
    <location>
        <begin position="130"/>
        <end position="157"/>
    </location>
</feature>
<feature type="transmembrane region" description="Helical" evidence="7">
    <location>
        <begin position="456"/>
        <end position="482"/>
    </location>
</feature>
<sequence length="570" mass="62273">MNALFVAVLAVACFLLAYAFYGRFLGRRILSLDRTRQTPAHELRDDIDYVPSRKSVLFGHHFASIAGLGPILGPAIAVIWGWLPALIWIVVGSIFLGAVHDFTTLVVSIRHKGRSIGSIAETLIGPRARTLFLLLIFFVLSLAMGVFALVIAILFSREMYPESVIPVFSLMFIAVAVGYLVTKRGVPLVPAAIVGFIVMTSTLWLGVRFPVVGPSQSTWVVILLIYAFIASVLPVWLLLQPRDFLNSFQLIIGMVITYVGLALLRPMIVAPPINRAPQDLPALFPFLFITVACGAISGFHNLVSSGTTAKQLNSESDARFIGYGSMLVEGALGVIVLLACVAGMGSAAQWHEHYVSWQAAGSLNQQLHAFVQGAGRFAAELGIPHEIGVTFISVIIVGFAMTTLDSATRLLRYNIQEMGQEFRIPPFRNRYFASLIAVAAIGYFALLRIGPRPAGLILWQLFGTTNQLLAGLGLLAVTIYLYKSRRPTVFTTIPMLFMLATTGTAMVIKIGEFWSQKAWAPLVVGVILLVLAIWLAVEAFAVWRRTSASRRVLEPLKGRTSERHSKPLGP</sequence>
<feature type="transmembrane region" description="Helical" evidence="7">
    <location>
        <begin position="489"/>
        <end position="508"/>
    </location>
</feature>
<keyword evidence="3" id="KW-1003">Cell membrane</keyword>
<evidence type="ECO:0000256" key="5">
    <source>
        <dbReference type="ARBA" id="ARBA00022989"/>
    </source>
</evidence>
<comment type="similarity">
    <text evidence="2">Belongs to the peptide transporter carbon starvation (CstA) (TC 2.A.114) family.</text>
</comment>
<proteinExistence type="inferred from homology"/>
<dbReference type="PATRIC" id="fig|1703770.3.peg.1827"/>
<reference evidence="9 10" key="1">
    <citation type="journal article" date="2015" name="Microbiome">
        <title>Genomic resolution of linkages in carbon, nitrogen, and sulfur cycling among widespread estuary sediment bacteria.</title>
        <authorList>
            <person name="Baker B.J."/>
            <person name="Lazar C.S."/>
            <person name="Teske A.P."/>
            <person name="Dick G.J."/>
        </authorList>
    </citation>
    <scope>NUCLEOTIDE SEQUENCE [LARGE SCALE GENOMIC DNA]</scope>
    <source>
        <strain evidence="9">DG_24</strain>
    </source>
</reference>
<gene>
    <name evidence="9" type="ORF">AMJ39_07245</name>
</gene>
<feature type="transmembrane region" description="Helical" evidence="7">
    <location>
        <begin position="520"/>
        <end position="543"/>
    </location>
</feature>
<feature type="transmembrane region" description="Helical" evidence="7">
    <location>
        <begin position="431"/>
        <end position="450"/>
    </location>
</feature>
<dbReference type="AlphaFoldDB" id="A0A0S7WSW9"/>
<evidence type="ECO:0000256" key="1">
    <source>
        <dbReference type="ARBA" id="ARBA00004651"/>
    </source>
</evidence>
<dbReference type="InterPro" id="IPR051605">
    <property type="entry name" value="CstA"/>
</dbReference>
<keyword evidence="5 7" id="KW-1133">Transmembrane helix</keyword>
<feature type="transmembrane region" description="Helical" evidence="7">
    <location>
        <begin position="387"/>
        <end position="411"/>
    </location>
</feature>
<dbReference type="GO" id="GO:0005886">
    <property type="term" value="C:plasma membrane"/>
    <property type="evidence" value="ECO:0007669"/>
    <property type="project" value="UniProtKB-SubCell"/>
</dbReference>
<evidence type="ECO:0000256" key="7">
    <source>
        <dbReference type="SAM" id="Phobius"/>
    </source>
</evidence>
<feature type="transmembrane region" description="Helical" evidence="7">
    <location>
        <begin position="320"/>
        <end position="344"/>
    </location>
</feature>
<feature type="domain" description="CstA N-terminal" evidence="8">
    <location>
        <begin position="2"/>
        <end position="341"/>
    </location>
</feature>
<dbReference type="PANTHER" id="PTHR30252:SF0">
    <property type="entry name" value="PEPTIDE TRANSPORTER CSTA"/>
    <property type="match status" value="1"/>
</dbReference>
<feature type="transmembrane region" description="Helical" evidence="7">
    <location>
        <begin position="6"/>
        <end position="26"/>
    </location>
</feature>
<comment type="caution">
    <text evidence="9">The sequence shown here is derived from an EMBL/GenBank/DDBJ whole genome shotgun (WGS) entry which is preliminary data.</text>
</comment>
<feature type="transmembrane region" description="Helical" evidence="7">
    <location>
        <begin position="62"/>
        <end position="80"/>
    </location>
</feature>
<evidence type="ECO:0000259" key="8">
    <source>
        <dbReference type="Pfam" id="PF02554"/>
    </source>
</evidence>
<feature type="domain" description="CstA N-terminal" evidence="8">
    <location>
        <begin position="359"/>
        <end position="505"/>
    </location>
</feature>
<evidence type="ECO:0000256" key="6">
    <source>
        <dbReference type="ARBA" id="ARBA00023136"/>
    </source>
</evidence>
<evidence type="ECO:0000256" key="4">
    <source>
        <dbReference type="ARBA" id="ARBA00022692"/>
    </source>
</evidence>
<evidence type="ECO:0000313" key="10">
    <source>
        <dbReference type="Proteomes" id="UP000052008"/>
    </source>
</evidence>
<name>A0A0S7WSW9_UNCT6</name>
<dbReference type="EMBL" id="LIZS01000046">
    <property type="protein sequence ID" value="KPJ52684.1"/>
    <property type="molecule type" value="Genomic_DNA"/>
</dbReference>
<protein>
    <recommendedName>
        <fullName evidence="8">CstA N-terminal domain-containing protein</fullName>
    </recommendedName>
</protein>
<feature type="transmembrane region" description="Helical" evidence="7">
    <location>
        <begin position="86"/>
        <end position="109"/>
    </location>
</feature>
<organism evidence="9 10">
    <name type="scientific">candidate division TA06 bacterium DG_24</name>
    <dbReference type="NCBI Taxonomy" id="1703770"/>
    <lineage>
        <taxon>Bacteria</taxon>
        <taxon>Bacteria division TA06</taxon>
    </lineage>
</organism>
<feature type="transmembrane region" description="Helical" evidence="7">
    <location>
        <begin position="163"/>
        <end position="181"/>
    </location>
</feature>
<dbReference type="Proteomes" id="UP000052008">
    <property type="component" value="Unassembled WGS sequence"/>
</dbReference>
<feature type="transmembrane region" description="Helical" evidence="7">
    <location>
        <begin position="250"/>
        <end position="268"/>
    </location>
</feature>
<dbReference type="PANTHER" id="PTHR30252">
    <property type="entry name" value="INNER MEMBRANE PEPTIDE TRANSPORTER"/>
    <property type="match status" value="1"/>
</dbReference>
<accession>A0A0S7WSW9</accession>
<dbReference type="Pfam" id="PF02554">
    <property type="entry name" value="CstA"/>
    <property type="match status" value="2"/>
</dbReference>